<sequence length="56" mass="6432">MRVVFAAKKAKDRVFVENGSLLGQEKENFDSEKKELDEKDLPIDLTAYIYVLEANL</sequence>
<organism evidence="1 2">
    <name type="scientific">Monilinia vaccinii-corymbosi</name>
    <dbReference type="NCBI Taxonomy" id="61207"/>
    <lineage>
        <taxon>Eukaryota</taxon>
        <taxon>Fungi</taxon>
        <taxon>Dikarya</taxon>
        <taxon>Ascomycota</taxon>
        <taxon>Pezizomycotina</taxon>
        <taxon>Leotiomycetes</taxon>
        <taxon>Helotiales</taxon>
        <taxon>Sclerotiniaceae</taxon>
        <taxon>Monilinia</taxon>
    </lineage>
</organism>
<evidence type="ECO:0000313" key="2">
    <source>
        <dbReference type="Proteomes" id="UP000672032"/>
    </source>
</evidence>
<keyword evidence="2" id="KW-1185">Reference proteome</keyword>
<gene>
    <name evidence="1" type="ORF">DSL72_004377</name>
</gene>
<dbReference type="AlphaFoldDB" id="A0A8A3P8R1"/>
<accession>A0A8A3P8R1</accession>
<name>A0A8A3P8R1_9HELO</name>
<evidence type="ECO:0000313" key="1">
    <source>
        <dbReference type="EMBL" id="QSZ29859.1"/>
    </source>
</evidence>
<proteinExistence type="predicted"/>
<dbReference type="Proteomes" id="UP000672032">
    <property type="component" value="Chromosome 1"/>
</dbReference>
<reference evidence="1" key="1">
    <citation type="submission" date="2020-10" db="EMBL/GenBank/DDBJ databases">
        <title>Genome Sequence of Monilinia vaccinii-corymbosi Sheds Light on Mummy Berry Disease Infection of Blueberry and Mating Type.</title>
        <authorList>
            <person name="Yow A.G."/>
            <person name="Zhang Y."/>
            <person name="Bansal K."/>
            <person name="Eacker S.M."/>
            <person name="Sullivan S."/>
            <person name="Liachko I."/>
            <person name="Cubeta M.A."/>
            <person name="Rollins J.A."/>
            <person name="Ashrafi H."/>
        </authorList>
    </citation>
    <scope>NUCLEOTIDE SEQUENCE</scope>
    <source>
        <strain evidence="1">RL-1</strain>
    </source>
</reference>
<dbReference type="EMBL" id="CP063405">
    <property type="protein sequence ID" value="QSZ29859.1"/>
    <property type="molecule type" value="Genomic_DNA"/>
</dbReference>
<protein>
    <submittedName>
        <fullName evidence="1">Uncharacterized protein</fullName>
    </submittedName>
</protein>